<dbReference type="EMBL" id="KV427628">
    <property type="protein sequence ID" value="KZT05670.1"/>
    <property type="molecule type" value="Genomic_DNA"/>
</dbReference>
<keyword evidence="3" id="KW-1185">Reference proteome</keyword>
<organism evidence="2 3">
    <name type="scientific">Laetiporus sulphureus 93-53</name>
    <dbReference type="NCBI Taxonomy" id="1314785"/>
    <lineage>
        <taxon>Eukaryota</taxon>
        <taxon>Fungi</taxon>
        <taxon>Dikarya</taxon>
        <taxon>Basidiomycota</taxon>
        <taxon>Agaricomycotina</taxon>
        <taxon>Agaricomycetes</taxon>
        <taxon>Polyporales</taxon>
        <taxon>Laetiporus</taxon>
    </lineage>
</organism>
<protein>
    <submittedName>
        <fullName evidence="2">Uncharacterized protein</fullName>
    </submittedName>
</protein>
<feature type="region of interest" description="Disordered" evidence="1">
    <location>
        <begin position="41"/>
        <end position="61"/>
    </location>
</feature>
<feature type="region of interest" description="Disordered" evidence="1">
    <location>
        <begin position="209"/>
        <end position="235"/>
    </location>
</feature>
<gene>
    <name evidence="2" type="ORF">LAESUDRAFT_759915</name>
</gene>
<proteinExistence type="predicted"/>
<feature type="region of interest" description="Disordered" evidence="1">
    <location>
        <begin position="105"/>
        <end position="125"/>
    </location>
</feature>
<feature type="compositionally biased region" description="Basic and acidic residues" evidence="1">
    <location>
        <begin position="224"/>
        <end position="235"/>
    </location>
</feature>
<evidence type="ECO:0000313" key="2">
    <source>
        <dbReference type="EMBL" id="KZT05670.1"/>
    </source>
</evidence>
<sequence>MCPAPLTPRSGSVLASSSPRLPLTSFIVASALNFQRTKARARSTSYQPPPPSFTTGFSPSTTTEFSPFSTTRFSPLKSILQASHIRHARTPSPDHNGLRASERMQNTAMGQRRRSRRASRWVSGSGYVGQSGRRAGWDAMLGEPSSFSPFYSVPVRALASLTTTACKHAVSFVRRYHIPRTERDDSIAYGHAIIAVNVASRTRARLQGRPTVASGAAAGGRGGDLTERVGGRERT</sequence>
<dbReference type="RefSeq" id="XP_040763410.1">
    <property type="nucleotide sequence ID" value="XM_040912650.1"/>
</dbReference>
<dbReference type="GeneID" id="63829678"/>
<accession>A0A165DUV0</accession>
<evidence type="ECO:0000256" key="1">
    <source>
        <dbReference type="SAM" id="MobiDB-lite"/>
    </source>
</evidence>
<dbReference type="InParanoid" id="A0A165DUV0"/>
<evidence type="ECO:0000313" key="3">
    <source>
        <dbReference type="Proteomes" id="UP000076871"/>
    </source>
</evidence>
<name>A0A165DUV0_9APHY</name>
<dbReference type="Proteomes" id="UP000076871">
    <property type="component" value="Unassembled WGS sequence"/>
</dbReference>
<reference evidence="2 3" key="1">
    <citation type="journal article" date="2016" name="Mol. Biol. Evol.">
        <title>Comparative Genomics of Early-Diverging Mushroom-Forming Fungi Provides Insights into the Origins of Lignocellulose Decay Capabilities.</title>
        <authorList>
            <person name="Nagy L.G."/>
            <person name="Riley R."/>
            <person name="Tritt A."/>
            <person name="Adam C."/>
            <person name="Daum C."/>
            <person name="Floudas D."/>
            <person name="Sun H."/>
            <person name="Yadav J.S."/>
            <person name="Pangilinan J."/>
            <person name="Larsson K.H."/>
            <person name="Matsuura K."/>
            <person name="Barry K."/>
            <person name="Labutti K."/>
            <person name="Kuo R."/>
            <person name="Ohm R.A."/>
            <person name="Bhattacharya S.S."/>
            <person name="Shirouzu T."/>
            <person name="Yoshinaga Y."/>
            <person name="Martin F.M."/>
            <person name="Grigoriev I.V."/>
            <person name="Hibbett D.S."/>
        </authorList>
    </citation>
    <scope>NUCLEOTIDE SEQUENCE [LARGE SCALE GENOMIC DNA]</scope>
    <source>
        <strain evidence="2 3">93-53</strain>
    </source>
</reference>
<dbReference type="AlphaFoldDB" id="A0A165DUV0"/>